<dbReference type="InterPro" id="IPR000671">
    <property type="entry name" value="Peptidase_A31"/>
</dbReference>
<dbReference type="Gene3D" id="3.40.50.1450">
    <property type="entry name" value="HybD-like"/>
    <property type="match status" value="1"/>
</dbReference>
<evidence type="ECO:0000313" key="2">
    <source>
        <dbReference type="Proteomes" id="UP001341135"/>
    </source>
</evidence>
<dbReference type="EMBL" id="AP028907">
    <property type="protein sequence ID" value="BES81948.1"/>
    <property type="molecule type" value="Genomic_DNA"/>
</dbReference>
<dbReference type="Proteomes" id="UP001341135">
    <property type="component" value="Chromosome"/>
</dbReference>
<evidence type="ECO:0000313" key="1">
    <source>
        <dbReference type="EMBL" id="BES81948.1"/>
    </source>
</evidence>
<dbReference type="NCBIfam" id="TIGR00072">
    <property type="entry name" value="hydrog_prot"/>
    <property type="match status" value="1"/>
</dbReference>
<proteinExistence type="predicted"/>
<dbReference type="PANTHER" id="PTHR30302">
    <property type="entry name" value="HYDROGENASE 1 MATURATION PROTEASE"/>
    <property type="match status" value="1"/>
</dbReference>
<accession>A0ABN6ZP00</accession>
<evidence type="ECO:0008006" key="3">
    <source>
        <dbReference type="Google" id="ProtNLM"/>
    </source>
</evidence>
<organism evidence="1 2">
    <name type="scientific">Pyrodictium abyssi</name>
    <dbReference type="NCBI Taxonomy" id="54256"/>
    <lineage>
        <taxon>Archaea</taxon>
        <taxon>Thermoproteota</taxon>
        <taxon>Thermoprotei</taxon>
        <taxon>Desulfurococcales</taxon>
        <taxon>Pyrodictiaceae</taxon>
        <taxon>Pyrodictium</taxon>
    </lineage>
</organism>
<reference evidence="1 2" key="1">
    <citation type="submission" date="2023-09" db="EMBL/GenBank/DDBJ databases">
        <title>Pyrofollis japonicus gen. nov. sp. nov., a novel member of the family Pyrodictiaceae isolated from the Iheya North hydrothermal field.</title>
        <authorList>
            <person name="Miyazaki U."/>
            <person name="Sanari M."/>
            <person name="Tame A."/>
            <person name="Kitajima M."/>
            <person name="Okamoto A."/>
            <person name="Sawayama S."/>
            <person name="Miyazaki J."/>
            <person name="Takai K."/>
            <person name="Nakagawa S."/>
        </authorList>
    </citation>
    <scope>NUCLEOTIDE SEQUENCE [LARGE SCALE GENOMIC DNA]</scope>
    <source>
        <strain evidence="1 2">AV2</strain>
    </source>
</reference>
<dbReference type="InterPro" id="IPR023430">
    <property type="entry name" value="Pept_HybD-like_dom_sf"/>
</dbReference>
<protein>
    <recommendedName>
        <fullName evidence="3">Hydrogenase maturation protease</fullName>
    </recommendedName>
</protein>
<sequence>MQETAESRCRILVLGVGHPLMGDDAAGLEAARLLRVKGCSCVEECPGGAELCIHVVRVHSPELLIVVDAALGLEPGEVAVYEGEPGPEWSAISTHGIPPPLVHRLLADAARRVVYLLLGVEKVELGAPLSVRAAEAVRKAAEALSEIIGCDASRERG</sequence>
<gene>
    <name evidence="1" type="ORF">PABY_15150</name>
</gene>
<dbReference type="CDD" id="cd00518">
    <property type="entry name" value="H2MP"/>
    <property type="match status" value="1"/>
</dbReference>
<dbReference type="GeneID" id="89289525"/>
<dbReference type="PANTHER" id="PTHR30302:SF7">
    <property type="entry name" value="F420-NONREDUCING HYDROGENASE II"/>
    <property type="match status" value="1"/>
</dbReference>
<dbReference type="SUPFAM" id="SSF53163">
    <property type="entry name" value="HybD-like"/>
    <property type="match status" value="1"/>
</dbReference>
<dbReference type="Pfam" id="PF01750">
    <property type="entry name" value="HycI"/>
    <property type="match status" value="1"/>
</dbReference>
<dbReference type="PRINTS" id="PR00446">
    <property type="entry name" value="HYDRGNUPTAKE"/>
</dbReference>
<keyword evidence="2" id="KW-1185">Reference proteome</keyword>
<name>A0ABN6ZP00_9CREN</name>
<dbReference type="RefSeq" id="WP_338248794.1">
    <property type="nucleotide sequence ID" value="NZ_AP028907.1"/>
</dbReference>